<feature type="domain" description="Carrier" evidence="6">
    <location>
        <begin position="929"/>
        <end position="1005"/>
    </location>
</feature>
<dbReference type="SUPFAM" id="SSF55048">
    <property type="entry name" value="Probable ACP-binding domain of malonyl-CoA ACP transacylase"/>
    <property type="match status" value="1"/>
</dbReference>
<dbReference type="InterPro" id="IPR049900">
    <property type="entry name" value="PKS_mFAS_DH"/>
</dbReference>
<evidence type="ECO:0000259" key="8">
    <source>
        <dbReference type="PROSITE" id="PS52019"/>
    </source>
</evidence>
<keyword evidence="4" id="KW-0012">Acyltransferase</keyword>
<proteinExistence type="predicted"/>
<dbReference type="InterPro" id="IPR049551">
    <property type="entry name" value="PKS_DH_C"/>
</dbReference>
<dbReference type="InterPro" id="IPR050091">
    <property type="entry name" value="PKS_NRPS_Biosynth_Enz"/>
</dbReference>
<dbReference type="InterPro" id="IPR036291">
    <property type="entry name" value="NAD(P)-bd_dom_sf"/>
</dbReference>
<dbReference type="SMART" id="SM00827">
    <property type="entry name" value="PKS_AT"/>
    <property type="match status" value="1"/>
</dbReference>
<dbReference type="InterPro" id="IPR036736">
    <property type="entry name" value="ACP-like_sf"/>
</dbReference>
<evidence type="ECO:0000256" key="4">
    <source>
        <dbReference type="ARBA" id="ARBA00023315"/>
    </source>
</evidence>
<evidence type="ECO:0000256" key="2">
    <source>
        <dbReference type="ARBA" id="ARBA00022553"/>
    </source>
</evidence>
<dbReference type="Pfam" id="PF08659">
    <property type="entry name" value="KR"/>
    <property type="match status" value="1"/>
</dbReference>
<dbReference type="Pfam" id="PF02801">
    <property type="entry name" value="Ketoacyl-synt_C"/>
    <property type="match status" value="1"/>
</dbReference>
<dbReference type="Proteomes" id="UP000664617">
    <property type="component" value="Unassembled WGS sequence"/>
</dbReference>
<organism evidence="9 10">
    <name type="scientific">Myceligenerans salitolerans</name>
    <dbReference type="NCBI Taxonomy" id="1230528"/>
    <lineage>
        <taxon>Bacteria</taxon>
        <taxon>Bacillati</taxon>
        <taxon>Actinomycetota</taxon>
        <taxon>Actinomycetes</taxon>
        <taxon>Micrococcales</taxon>
        <taxon>Promicromonosporaceae</taxon>
        <taxon>Myceligenerans</taxon>
    </lineage>
</organism>
<feature type="active site" description="Proton acceptor; for dehydratase activity" evidence="5">
    <location>
        <position position="1463"/>
    </location>
</feature>
<dbReference type="SUPFAM" id="SSF53901">
    <property type="entry name" value="Thiolase-like"/>
    <property type="match status" value="1"/>
</dbReference>
<dbReference type="SUPFAM" id="SSF47336">
    <property type="entry name" value="ACP-like"/>
    <property type="match status" value="1"/>
</dbReference>
<evidence type="ECO:0000259" key="6">
    <source>
        <dbReference type="PROSITE" id="PS50075"/>
    </source>
</evidence>
<dbReference type="Gene3D" id="3.40.366.10">
    <property type="entry name" value="Malonyl-Coenzyme A Acyl Carrier Protein, domain 2"/>
    <property type="match status" value="1"/>
</dbReference>
<keyword evidence="10" id="KW-1185">Reference proteome</keyword>
<dbReference type="Gene3D" id="3.10.129.110">
    <property type="entry name" value="Polyketide synthase dehydratase"/>
    <property type="match status" value="1"/>
</dbReference>
<reference evidence="10" key="1">
    <citation type="submission" date="2023-07" db="EMBL/GenBank/DDBJ databases">
        <title>Myceligenerans salitolerans sp. nov., a halotolerant actinomycete isolated from a salt lake in Xinjiang, China.</title>
        <authorList>
            <person name="Guan T."/>
        </authorList>
    </citation>
    <scope>NUCLEOTIDE SEQUENCE [LARGE SCALE GENOMIC DNA]</scope>
    <source>
        <strain evidence="10">XHU 5031</strain>
    </source>
</reference>
<dbReference type="PROSITE" id="PS50075">
    <property type="entry name" value="CARRIER"/>
    <property type="match status" value="1"/>
</dbReference>
<dbReference type="RefSeq" id="WP_207277188.1">
    <property type="nucleotide sequence ID" value="NZ_JAFMPK010000049.1"/>
</dbReference>
<dbReference type="Pfam" id="PF00698">
    <property type="entry name" value="Acyl_transf_1"/>
    <property type="match status" value="1"/>
</dbReference>
<dbReference type="Pfam" id="PF14765">
    <property type="entry name" value="PS-DH"/>
    <property type="match status" value="1"/>
</dbReference>
<dbReference type="PANTHER" id="PTHR43775:SF51">
    <property type="entry name" value="INACTIVE PHENOLPHTHIOCEROL SYNTHESIS POLYKETIDE SYNTHASE TYPE I PKS1-RELATED"/>
    <property type="match status" value="1"/>
</dbReference>
<dbReference type="Pfam" id="PF21089">
    <property type="entry name" value="PKS_DH_N"/>
    <property type="match status" value="1"/>
</dbReference>
<dbReference type="InterPro" id="IPR016039">
    <property type="entry name" value="Thiolase-like"/>
</dbReference>
<protein>
    <submittedName>
        <fullName evidence="9">SDR family NAD(P)-dependent oxidoreductase</fullName>
    </submittedName>
</protein>
<evidence type="ECO:0000259" key="7">
    <source>
        <dbReference type="PROSITE" id="PS52004"/>
    </source>
</evidence>
<dbReference type="CDD" id="cd00833">
    <property type="entry name" value="PKS"/>
    <property type="match status" value="1"/>
</dbReference>
<evidence type="ECO:0000313" key="10">
    <source>
        <dbReference type="Proteomes" id="UP000664617"/>
    </source>
</evidence>
<dbReference type="PROSITE" id="PS52004">
    <property type="entry name" value="KS3_2"/>
    <property type="match status" value="1"/>
</dbReference>
<dbReference type="SMART" id="SM00825">
    <property type="entry name" value="PKS_KS"/>
    <property type="match status" value="1"/>
</dbReference>
<dbReference type="InterPro" id="IPR014043">
    <property type="entry name" value="Acyl_transferase_dom"/>
</dbReference>
<feature type="domain" description="PKS/mFAS DH" evidence="8">
    <location>
        <begin position="1431"/>
        <end position="1709"/>
    </location>
</feature>
<dbReference type="InterPro" id="IPR016036">
    <property type="entry name" value="Malonyl_transacylase_ACP-bd"/>
</dbReference>
<feature type="domain" description="Ketosynthase family 3 (KS3)" evidence="7">
    <location>
        <begin position="1"/>
        <end position="461"/>
    </location>
</feature>
<dbReference type="PROSITE" id="PS52019">
    <property type="entry name" value="PKS_MFAS_DH"/>
    <property type="match status" value="1"/>
</dbReference>
<dbReference type="InterPro" id="IPR014031">
    <property type="entry name" value="Ketoacyl_synth_C"/>
</dbReference>
<dbReference type="PANTHER" id="PTHR43775">
    <property type="entry name" value="FATTY ACID SYNTHASE"/>
    <property type="match status" value="1"/>
</dbReference>
<evidence type="ECO:0000256" key="1">
    <source>
        <dbReference type="ARBA" id="ARBA00022450"/>
    </source>
</evidence>
<dbReference type="InterPro" id="IPR014030">
    <property type="entry name" value="Ketoacyl_synth_N"/>
</dbReference>
<name>A0ABS3IDV3_9MICO</name>
<evidence type="ECO:0000313" key="9">
    <source>
        <dbReference type="EMBL" id="MBO0611226.1"/>
    </source>
</evidence>
<dbReference type="InterPro" id="IPR016035">
    <property type="entry name" value="Acyl_Trfase/lysoPLipase"/>
</dbReference>
<accession>A0ABS3IDV3</accession>
<dbReference type="InterPro" id="IPR057326">
    <property type="entry name" value="KR_dom"/>
</dbReference>
<feature type="active site" description="Proton donor; for dehydratase activity" evidence="5">
    <location>
        <position position="1630"/>
    </location>
</feature>
<comment type="caution">
    <text evidence="9">The sequence shown here is derived from an EMBL/GenBank/DDBJ whole genome shotgun (WGS) entry which is preliminary data.</text>
</comment>
<keyword evidence="2" id="KW-0597">Phosphoprotein</keyword>
<dbReference type="InterPro" id="IPR020841">
    <property type="entry name" value="PKS_Beta-ketoAc_synthase_dom"/>
</dbReference>
<dbReference type="Pfam" id="PF00109">
    <property type="entry name" value="ketoacyl-synt"/>
    <property type="match status" value="1"/>
</dbReference>
<gene>
    <name evidence="9" type="ORF">J0911_19570</name>
</gene>
<dbReference type="InterPro" id="IPR042104">
    <property type="entry name" value="PKS_dehydratase_sf"/>
</dbReference>
<evidence type="ECO:0000256" key="3">
    <source>
        <dbReference type="ARBA" id="ARBA00022679"/>
    </source>
</evidence>
<dbReference type="Gene3D" id="3.40.50.720">
    <property type="entry name" value="NAD(P)-binding Rossmann-like Domain"/>
    <property type="match status" value="1"/>
</dbReference>
<sequence>MKRVAIIGMDCRYPDAHGVQELWENIVSGRRAFRRIPDSRTSLEDYYDADPATPDKFYTRTAALIEGYEFDRARFRIAGSTYRTTDTTHWLALDVAAGALADAGFPGAEGLDRDTTGVVIGNSLTGEFSRANLMRLRWPYVRRVLTSHLEKLGWESDDIATFLAGVERTYKAPFPEVDEDTLAGGLSNTIAGRVCNYFDLRGGGYTVDGACSSSLLSVLTAAKAIEDGDLDVAVAGGVDLSIDPFEIVGFAKTGALARREMRLYDRDSNGFWPGEGCGMIVLMREEDALSRGITPYGYVAGWGISSDGHGGITRPEIPGYRLALERAYDRAGFPITSVPYFEGHGTGTPVGDRTELTAIGQELQEHGAPDRGAAIGSIKGQIGHTKAAAGIAGLIKAVQVTNRGVIPPTVGCVDPVDVFADAASPLRPVPVAERWPQDAPRRAGVTSMGFGGINTHVVIEGGDRPLDGADRLFPRRDDEVLLFEAADLAEFRQELERAVDYLAGASYGELTDLGATLARRRNGRRYRAAVVAANPEQAADRVRAVLRAATSEPDGLVEVAAGAYWGVAQERPVVGLLFPGQGVGAGHTASALSRFDEAAAALEQQAGLAGQDPTATEVTQPLTVLGSLAGLAVLDALGIRADRAAGHSLGELTALHWAEAMDAATLVELARYRGRTMAEHGEPGGMLRLSADEDRVRALVADDAVVAAVNAPSACVVSGTRAALDRTAENAAAAGIGAAPLPVSHAFHSPLVAAAAEPLAARVRELSLTAPRGHVVSTVTGTRLDPGHDLAALLRDQVTAPVRFHEAATELAAGCDLLIEVGPGSALTQLATAGGLGPVVGLDTGARDLASLHTVVAAAHVVGALGSVEPLYRGCLVRPVSWEPRRFFENPTESAPQVDDYTADLVDQGASRAAAQELGEVGAGERSGRSALTVLSELAAERAELPPEIVTAASRPLEDLHLSSITIGQILARASSELGVPVAATPPDVATATIGDLAAQLDALAGSDSAEEQRALHTLGDWIGTWVERDVPQAAPSARAVSPAHDPRPWSLWGGAEAGERLRDELEAHAPDGGVLLCPGDDDTDEAMFEVVQKAAIDLEPGTHLVLSGGGAAAVALLKTFQLERPDTRVTVVRSDGDLPAGALVAEVSATERFSEARYVRGTRTVPMIRPVALDGDASAALDSSDVILAPGGGKGITAECVHALAVETGARVVLMGRSPADDDEVVKNLDRMRGAGVGAHYVRCDVADADAVRAAVDEISAQIGAVTAVVYGAGANSPAPLSRLTWQDVTDTRTPKVGGLQAVLDAVSPGALRLLATFGSVIGRFGLAGEAHYAMANAELAQVTASYGADNPDCRAVCLDWTVWADVGMGARLSVVESLAAQGIAPIPPEVGVAVFLGAVGAASVPEHVVVCGRMDLPTARFEQRELPLGRYLDTVLTHYRHHELVVETTLSSATDLCLADHVLDGNALLPAVFGLEAISQVACALRETDRLPALRDVVFRSPIVVPPDDRLRVRVAAVARRDNQVEVAVYSETTDFGVPHFTALADFAADPVTDTVPVPPATGEVALDPGRELYGELLFQGRRFHRLVRYDHLSSTRVQAQVRVADEGPWFAAYLPGSLLTGDPAARDALLHGNQVCVPDSTLLPEGVDAIELYSSQDEEVLTFVSVEVAHEGDQHVYDIDVRTDAGVVVERWRGLRLRAVGRTVHDRWPAALIGPHLERVLEDAGVGARISSELAADGTLRLEAAGPGVSVRVADDRRDPREWAGELLGDADVVATGGERRGVTTYESAGATVFCFAPPLIDSDARPGIAVLVAPRPTTEAV</sequence>
<dbReference type="InterPro" id="IPR049552">
    <property type="entry name" value="PKS_DH_N"/>
</dbReference>
<dbReference type="InterPro" id="IPR013968">
    <property type="entry name" value="PKS_KR"/>
</dbReference>
<keyword evidence="1" id="KW-0596">Phosphopantetheine</keyword>
<dbReference type="SMART" id="SM00822">
    <property type="entry name" value="PKS_KR"/>
    <property type="match status" value="1"/>
</dbReference>
<dbReference type="InterPro" id="IPR001227">
    <property type="entry name" value="Ac_transferase_dom_sf"/>
</dbReference>
<evidence type="ECO:0000256" key="5">
    <source>
        <dbReference type="PROSITE-ProRule" id="PRU01363"/>
    </source>
</evidence>
<dbReference type="SMART" id="SM00826">
    <property type="entry name" value="PKS_DH"/>
    <property type="match status" value="1"/>
</dbReference>
<dbReference type="Gene3D" id="1.10.1200.10">
    <property type="entry name" value="ACP-like"/>
    <property type="match status" value="1"/>
</dbReference>
<dbReference type="InterPro" id="IPR009081">
    <property type="entry name" value="PP-bd_ACP"/>
</dbReference>
<dbReference type="EMBL" id="JAFMPK010000049">
    <property type="protein sequence ID" value="MBO0611226.1"/>
    <property type="molecule type" value="Genomic_DNA"/>
</dbReference>
<dbReference type="SUPFAM" id="SSF51735">
    <property type="entry name" value="NAD(P)-binding Rossmann-fold domains"/>
    <property type="match status" value="1"/>
</dbReference>
<dbReference type="InterPro" id="IPR020807">
    <property type="entry name" value="PKS_DH"/>
</dbReference>
<dbReference type="SUPFAM" id="SSF52151">
    <property type="entry name" value="FabD/lysophospholipase-like"/>
    <property type="match status" value="1"/>
</dbReference>
<feature type="region of interest" description="C-terminal hotdog fold" evidence="5">
    <location>
        <begin position="1572"/>
        <end position="1709"/>
    </location>
</feature>
<keyword evidence="3" id="KW-0808">Transferase</keyword>
<dbReference type="Gene3D" id="3.40.47.10">
    <property type="match status" value="1"/>
</dbReference>
<feature type="region of interest" description="N-terminal hotdog fold" evidence="5">
    <location>
        <begin position="1431"/>
        <end position="1554"/>
    </location>
</feature>